<organism evidence="5 6">
    <name type="scientific">Rosa chinensis</name>
    <name type="common">China rose</name>
    <dbReference type="NCBI Taxonomy" id="74649"/>
    <lineage>
        <taxon>Eukaryota</taxon>
        <taxon>Viridiplantae</taxon>
        <taxon>Streptophyta</taxon>
        <taxon>Embryophyta</taxon>
        <taxon>Tracheophyta</taxon>
        <taxon>Spermatophyta</taxon>
        <taxon>Magnoliopsida</taxon>
        <taxon>eudicotyledons</taxon>
        <taxon>Gunneridae</taxon>
        <taxon>Pentapetalae</taxon>
        <taxon>rosids</taxon>
        <taxon>fabids</taxon>
        <taxon>Rosales</taxon>
        <taxon>Rosaceae</taxon>
        <taxon>Rosoideae</taxon>
        <taxon>Rosoideae incertae sedis</taxon>
        <taxon>Rosa</taxon>
    </lineage>
</organism>
<dbReference type="Gene3D" id="3.90.1150.10">
    <property type="entry name" value="Aspartate Aminotransferase, domain 1"/>
    <property type="match status" value="1"/>
</dbReference>
<dbReference type="InterPro" id="IPR015424">
    <property type="entry name" value="PyrdxlP-dep_Trfase"/>
</dbReference>
<keyword evidence="3" id="KW-1133">Transmembrane helix</keyword>
<gene>
    <name evidence="5" type="ORF">RchiOBHm_Chr2g0120561</name>
</gene>
<dbReference type="InterPro" id="IPR015421">
    <property type="entry name" value="PyrdxlP-dep_Trfase_major"/>
</dbReference>
<keyword evidence="3" id="KW-0472">Membrane</keyword>
<dbReference type="InterPro" id="IPR000192">
    <property type="entry name" value="Aminotrans_V_dom"/>
</dbReference>
<dbReference type="EMBL" id="PDCK01000040">
    <property type="protein sequence ID" value="PRQ49316.1"/>
    <property type="molecule type" value="Genomic_DNA"/>
</dbReference>
<dbReference type="GO" id="GO:0031071">
    <property type="term" value="F:cysteine desulfurase activity"/>
    <property type="evidence" value="ECO:0007669"/>
    <property type="project" value="UniProtKB-EC"/>
</dbReference>
<dbReference type="AlphaFoldDB" id="A0A2P6RSA2"/>
<dbReference type="Gene3D" id="3.40.640.10">
    <property type="entry name" value="Type I PLP-dependent aspartate aminotransferase-like (Major domain)"/>
    <property type="match status" value="1"/>
</dbReference>
<feature type="domain" description="Aminotransferase class V" evidence="4">
    <location>
        <begin position="161"/>
        <end position="480"/>
    </location>
</feature>
<dbReference type="SUPFAM" id="SSF53383">
    <property type="entry name" value="PLP-dependent transferases"/>
    <property type="match status" value="1"/>
</dbReference>
<proteinExistence type="predicted"/>
<reference evidence="5 6" key="1">
    <citation type="journal article" date="2018" name="Nat. Genet.">
        <title>The Rosa genome provides new insights in the design of modern roses.</title>
        <authorList>
            <person name="Bendahmane M."/>
        </authorList>
    </citation>
    <scope>NUCLEOTIDE SEQUENCE [LARGE SCALE GENOMIC DNA]</scope>
    <source>
        <strain evidence="6">cv. Old Blush</strain>
    </source>
</reference>
<accession>A0A2P6RSA2</accession>
<keyword evidence="5" id="KW-0808">Transferase</keyword>
<evidence type="ECO:0000256" key="3">
    <source>
        <dbReference type="SAM" id="Phobius"/>
    </source>
</evidence>
<dbReference type="OrthoDB" id="420046at2759"/>
<sequence length="695" mass="77869">MSLVYLELEQLLLPFPSNSFFFFFLFIRSTIFVSYFLAPQNMDMQFRLRDIPNISVTCPKISANKNKSKTGSSRAAESSLYKSNDPCNSSSTTSDKSFRKLEQEVPKTMSAELRLSWLRSQVIGASVEFDSPFGKRLLTYADHTASGRSLHYIESFIINNVLPFYGNTHTCESYVGLRTTKMVYQAGKYIKKCLGGGEEDALMFCGQGTTSAIKRFQEVMGVTVPSILRERVTNTLGTQERWVVFVGPYEHHSNLLSWRQSLAEVVEIGLNDEGLLDTEALTLQLESFKHANRPILGSFSACSNVTGVFPDTRAIARLLHQYGGFVCFDYAASGPYVEIDMRSGEIDGYDGVFLSPHKFVGGPGSPGILLMSKALYQLRSSPPSTCGGGTVDYVNGFSEKDTLYIEDIEERENGGTPQIIQTIRAALAFWVKDYIGYEVIEKQEQIYVRKALQRLLPNKNIRILGNTSTKRQAILSFLIYSTTNTSTSNASIEYNMWGETENETVGNTRYNPLHGSFVTALLNDLFGIQARGGCDCAGPYGHALLGIDETNSHAYRCAIQKGYVGLKPGWTRISFPYYISNDEFDFIVAALEFIAAYGQRFLSLYNFNPRRGSSWIIKKKELQSILAVTKKTNCQDKLKQDCINTNDADKQEGLLISKFASYLETATHIASLLPKFPPKRMLQQDIDINLSHYRV</sequence>
<dbReference type="Pfam" id="PF00266">
    <property type="entry name" value="Aminotran_5"/>
    <property type="match status" value="1"/>
</dbReference>
<evidence type="ECO:0000313" key="6">
    <source>
        <dbReference type="Proteomes" id="UP000238479"/>
    </source>
</evidence>
<dbReference type="Proteomes" id="UP000238479">
    <property type="component" value="Chromosome 2"/>
</dbReference>
<comment type="caution">
    <text evidence="5">The sequence shown here is derived from an EMBL/GenBank/DDBJ whole genome shotgun (WGS) entry which is preliminary data.</text>
</comment>
<dbReference type="PANTHER" id="PTHR43586">
    <property type="entry name" value="CYSTEINE DESULFURASE"/>
    <property type="match status" value="1"/>
</dbReference>
<feature type="region of interest" description="Disordered" evidence="2">
    <location>
        <begin position="65"/>
        <end position="95"/>
    </location>
</feature>
<evidence type="ECO:0000313" key="5">
    <source>
        <dbReference type="EMBL" id="PRQ49316.1"/>
    </source>
</evidence>
<dbReference type="Gramene" id="PRQ49316">
    <property type="protein sequence ID" value="PRQ49316"/>
    <property type="gene ID" value="RchiOBHm_Chr2g0120561"/>
</dbReference>
<dbReference type="InterPro" id="IPR015422">
    <property type="entry name" value="PyrdxlP-dep_Trfase_small"/>
</dbReference>
<dbReference type="EC" id="2.8.1.7" evidence="5"/>
<evidence type="ECO:0000259" key="4">
    <source>
        <dbReference type="Pfam" id="PF00266"/>
    </source>
</evidence>
<evidence type="ECO:0000256" key="1">
    <source>
        <dbReference type="ARBA" id="ARBA00022898"/>
    </source>
</evidence>
<feature type="transmembrane region" description="Helical" evidence="3">
    <location>
        <begin position="20"/>
        <end position="38"/>
    </location>
</feature>
<protein>
    <submittedName>
        <fullName evidence="5">Putative cysteine desulfurase</fullName>
        <ecNumber evidence="5">2.8.1.7</ecNumber>
    </submittedName>
</protein>
<keyword evidence="6" id="KW-1185">Reference proteome</keyword>
<dbReference type="PANTHER" id="PTHR43586:SF8">
    <property type="entry name" value="CYSTEINE DESULFURASE 1, CHLOROPLASTIC"/>
    <property type="match status" value="1"/>
</dbReference>
<name>A0A2P6RSA2_ROSCH</name>
<keyword evidence="3" id="KW-0812">Transmembrane</keyword>
<keyword evidence="1" id="KW-0663">Pyridoxal phosphate</keyword>
<dbReference type="STRING" id="74649.A0A2P6RSA2"/>
<dbReference type="OMA" id="PYLDIDM"/>
<evidence type="ECO:0000256" key="2">
    <source>
        <dbReference type="SAM" id="MobiDB-lite"/>
    </source>
</evidence>